<dbReference type="InterPro" id="IPR039745">
    <property type="entry name" value="Vps54"/>
</dbReference>
<comment type="similarity">
    <text evidence="2">Belongs to the VPS54 family.</text>
</comment>
<evidence type="ECO:0000313" key="9">
    <source>
        <dbReference type="Proteomes" id="UP001153365"/>
    </source>
</evidence>
<keyword evidence="6" id="KW-0175">Coiled coil</keyword>
<comment type="caution">
    <text evidence="8">The sequence shown here is derived from an EMBL/GenBank/DDBJ whole genome shotgun (WGS) entry which is preliminary data.</text>
</comment>
<feature type="non-terminal residue" evidence="8">
    <location>
        <position position="1"/>
    </location>
</feature>
<organism evidence="8 9">
    <name type="scientific">Phakopsora pachyrhizi</name>
    <name type="common">Asian soybean rust disease fungus</name>
    <dbReference type="NCBI Taxonomy" id="170000"/>
    <lineage>
        <taxon>Eukaryota</taxon>
        <taxon>Fungi</taxon>
        <taxon>Dikarya</taxon>
        <taxon>Basidiomycota</taxon>
        <taxon>Pucciniomycotina</taxon>
        <taxon>Pucciniomycetes</taxon>
        <taxon>Pucciniales</taxon>
        <taxon>Phakopsoraceae</taxon>
        <taxon>Phakopsora</taxon>
    </lineage>
</organism>
<dbReference type="GO" id="GO:0015031">
    <property type="term" value="P:protein transport"/>
    <property type="evidence" value="ECO:0007669"/>
    <property type="project" value="UniProtKB-KW"/>
</dbReference>
<reference evidence="8" key="1">
    <citation type="submission" date="2022-06" db="EMBL/GenBank/DDBJ databases">
        <authorList>
            <consortium name="SYNGENTA / RWTH Aachen University"/>
        </authorList>
    </citation>
    <scope>NUCLEOTIDE SEQUENCE</scope>
</reference>
<evidence type="ECO:0000256" key="7">
    <source>
        <dbReference type="SAM" id="MobiDB-lite"/>
    </source>
</evidence>
<dbReference type="PANTHER" id="PTHR12965">
    <property type="entry name" value="VACUOLAR PROTEIN SORTING 54"/>
    <property type="match status" value="1"/>
</dbReference>
<dbReference type="AlphaFoldDB" id="A0AAV0BCS1"/>
<evidence type="ECO:0000256" key="1">
    <source>
        <dbReference type="ARBA" id="ARBA00004601"/>
    </source>
</evidence>
<gene>
    <name evidence="8" type="ORF">PPACK8108_LOCUS19440</name>
</gene>
<evidence type="ECO:0000256" key="2">
    <source>
        <dbReference type="ARBA" id="ARBA00009150"/>
    </source>
</evidence>
<evidence type="ECO:0000256" key="3">
    <source>
        <dbReference type="ARBA" id="ARBA00022448"/>
    </source>
</evidence>
<keyword evidence="3" id="KW-0813">Transport</keyword>
<keyword evidence="5" id="KW-0333">Golgi apparatus</keyword>
<dbReference type="GO" id="GO:0042147">
    <property type="term" value="P:retrograde transport, endosome to Golgi"/>
    <property type="evidence" value="ECO:0007669"/>
    <property type="project" value="InterPro"/>
</dbReference>
<dbReference type="GO" id="GO:0000938">
    <property type="term" value="C:GARP complex"/>
    <property type="evidence" value="ECO:0007669"/>
    <property type="project" value="InterPro"/>
</dbReference>
<evidence type="ECO:0000256" key="4">
    <source>
        <dbReference type="ARBA" id="ARBA00022927"/>
    </source>
</evidence>
<keyword evidence="4" id="KW-0653">Protein transport</keyword>
<dbReference type="Proteomes" id="UP001153365">
    <property type="component" value="Unassembled WGS sequence"/>
</dbReference>
<comment type="subcellular location">
    <subcellularLocation>
        <location evidence="1">Golgi apparatus</location>
        <location evidence="1">trans-Golgi network</location>
    </subcellularLocation>
</comment>
<evidence type="ECO:0000256" key="5">
    <source>
        <dbReference type="ARBA" id="ARBA00023034"/>
    </source>
</evidence>
<sequence>FCFAKVVGTGTEVHTSLKLFEFFEIFDVSWHFVVRCEVISQRMIVALRGVMAGQAQVFFKLFHQSKINESTKILEHDLWAQVEVLPKIHEVVSLIISSVVEDAKALKVNLMASSSPEVDVSIWMNLSRPSACPNTSSSSGGTIPWPILSKSKMISPLLYNYNSSDSEDSDYFYNHHRNQLPAPPRFCFGIVGLRYLPIAQEVHLCTLITPPPPRAQSSLAPIKIACNINFGGDINIASPPPPIAQTSPIQEQSSSPHQY</sequence>
<proteinExistence type="inferred from homology"/>
<name>A0AAV0BCS1_PHAPC</name>
<dbReference type="GO" id="GO:0005829">
    <property type="term" value="C:cytosol"/>
    <property type="evidence" value="ECO:0007669"/>
    <property type="project" value="GOC"/>
</dbReference>
<feature type="compositionally biased region" description="Polar residues" evidence="7">
    <location>
        <begin position="244"/>
        <end position="259"/>
    </location>
</feature>
<dbReference type="PANTHER" id="PTHR12965:SF0">
    <property type="entry name" value="VACUOLAR PROTEIN SORTING-ASSOCIATED PROTEIN 54"/>
    <property type="match status" value="1"/>
</dbReference>
<dbReference type="GO" id="GO:0019905">
    <property type="term" value="F:syntaxin binding"/>
    <property type="evidence" value="ECO:0007669"/>
    <property type="project" value="TreeGrafter"/>
</dbReference>
<protein>
    <submittedName>
        <fullName evidence="8">Uncharacterized protein</fullName>
    </submittedName>
</protein>
<dbReference type="GO" id="GO:0006896">
    <property type="term" value="P:Golgi to vacuole transport"/>
    <property type="evidence" value="ECO:0007669"/>
    <property type="project" value="TreeGrafter"/>
</dbReference>
<accession>A0AAV0BCS1</accession>
<feature type="region of interest" description="Disordered" evidence="7">
    <location>
        <begin position="237"/>
        <end position="259"/>
    </location>
</feature>
<evidence type="ECO:0000256" key="6">
    <source>
        <dbReference type="ARBA" id="ARBA00023054"/>
    </source>
</evidence>
<evidence type="ECO:0000313" key="8">
    <source>
        <dbReference type="EMBL" id="CAH7684983.1"/>
    </source>
</evidence>
<keyword evidence="9" id="KW-1185">Reference proteome</keyword>
<dbReference type="EMBL" id="CALTRL010005698">
    <property type="protein sequence ID" value="CAH7684983.1"/>
    <property type="molecule type" value="Genomic_DNA"/>
</dbReference>